<feature type="transmembrane region" description="Helical" evidence="7">
    <location>
        <begin position="140"/>
        <end position="165"/>
    </location>
</feature>
<dbReference type="PANTHER" id="PTHR48020:SF12">
    <property type="entry name" value="PROTON MYO-INOSITOL COTRANSPORTER"/>
    <property type="match status" value="1"/>
</dbReference>
<dbReference type="GO" id="GO:0005886">
    <property type="term" value="C:plasma membrane"/>
    <property type="evidence" value="ECO:0007669"/>
    <property type="project" value="UniProtKB-SubCell"/>
</dbReference>
<accession>A0A7K0DWF5</accession>
<dbReference type="InterPro" id="IPR005828">
    <property type="entry name" value="MFS_sugar_transport-like"/>
</dbReference>
<feature type="transmembrane region" description="Helical" evidence="7">
    <location>
        <begin position="285"/>
        <end position="303"/>
    </location>
</feature>
<evidence type="ECO:0000256" key="1">
    <source>
        <dbReference type="ARBA" id="ARBA00004651"/>
    </source>
</evidence>
<comment type="similarity">
    <text evidence="2">Belongs to the major facilitator superfamily. Sugar transporter (TC 2.A.1.1) family.</text>
</comment>
<dbReference type="PANTHER" id="PTHR48020">
    <property type="entry name" value="PROTON MYO-INOSITOL COTRANSPORTER"/>
    <property type="match status" value="1"/>
</dbReference>
<dbReference type="InterPro" id="IPR020846">
    <property type="entry name" value="MFS_dom"/>
</dbReference>
<dbReference type="PROSITE" id="PS50850">
    <property type="entry name" value="MFS"/>
    <property type="match status" value="1"/>
</dbReference>
<dbReference type="RefSeq" id="WP_153347430.1">
    <property type="nucleotide sequence ID" value="NZ_WEGI01000013.1"/>
</dbReference>
<evidence type="ECO:0000313" key="9">
    <source>
        <dbReference type="EMBL" id="MQY30113.1"/>
    </source>
</evidence>
<evidence type="ECO:0000259" key="8">
    <source>
        <dbReference type="PROSITE" id="PS50850"/>
    </source>
</evidence>
<dbReference type="EMBL" id="WEGI01000013">
    <property type="protein sequence ID" value="MQY30113.1"/>
    <property type="molecule type" value="Genomic_DNA"/>
</dbReference>
<keyword evidence="10" id="KW-1185">Reference proteome</keyword>
<protein>
    <submittedName>
        <fullName evidence="9">Putative metabolite transport protein CsbC</fullName>
    </submittedName>
</protein>
<dbReference type="SUPFAM" id="SSF103473">
    <property type="entry name" value="MFS general substrate transporter"/>
    <property type="match status" value="1"/>
</dbReference>
<dbReference type="InterPro" id="IPR050814">
    <property type="entry name" value="Myo-inositol_Transporter"/>
</dbReference>
<keyword evidence="6 7" id="KW-0472">Membrane</keyword>
<dbReference type="InterPro" id="IPR036259">
    <property type="entry name" value="MFS_trans_sf"/>
</dbReference>
<dbReference type="InterPro" id="IPR003663">
    <property type="entry name" value="Sugar/inositol_transpt"/>
</dbReference>
<sequence>MAVSDDRTSDRQRLRWGTIAAFSCFLYGYCSGVVAGAQLYFGREFRLGTGAQGAVVAIFLLGAAAGALIAGRCADRFGRKPTLFAAGVLFGLGLVLAQFAPNVGVLLLSRVAQGVAAGLASAVVPSYLSEIADDAHRGRLGSINQLMVTLGLLVSYLVNLAFAASGDWRRMFGAGLIAVVLFLIALPTVAESPAWLRRRGEGAPQPPLRALFRSPVRRAVVLGTGLCVLQQFCGINAVLYFAPTIIEQTGLAATDSILYSVYIGALNVVMTEVSITLIDRAGRRPLLLISTVAMTIALIPLGASFRWDLPGGSVTALICLLAFVAAFAIGTGPVVWLLVSELLPPPMRARGTGLCTTVNWLANFTVSQSFLPLIHGIGQGRTFWLFAVVCLLGTGFVAHWVPETKGRTDAEIAVALAT</sequence>
<keyword evidence="4 7" id="KW-0812">Transmembrane</keyword>
<proteinExistence type="inferred from homology"/>
<feature type="transmembrane region" description="Helical" evidence="7">
    <location>
        <begin position="315"/>
        <end position="339"/>
    </location>
</feature>
<reference evidence="9 10" key="1">
    <citation type="submission" date="2019-10" db="EMBL/GenBank/DDBJ databases">
        <title>Nocardia macrotermitis sp. nov. and Nocardia aurantia sp. nov., isolated from the gut of fungus growing-termite Macrotermes natalensis.</title>
        <authorList>
            <person name="Benndorf R."/>
            <person name="Schwitalla J."/>
            <person name="Martin K."/>
            <person name="De Beer W."/>
            <person name="Kaster A.-K."/>
            <person name="Vollmers J."/>
            <person name="Poulsen M."/>
            <person name="Beemelmanns C."/>
        </authorList>
    </citation>
    <scope>NUCLEOTIDE SEQUENCE [LARGE SCALE GENOMIC DNA]</scope>
    <source>
        <strain evidence="9 10">RB56</strain>
    </source>
</reference>
<dbReference type="GO" id="GO:0022857">
    <property type="term" value="F:transmembrane transporter activity"/>
    <property type="evidence" value="ECO:0007669"/>
    <property type="project" value="InterPro"/>
</dbReference>
<dbReference type="PRINTS" id="PR00171">
    <property type="entry name" value="SUGRTRNSPORT"/>
</dbReference>
<feature type="transmembrane region" description="Helical" evidence="7">
    <location>
        <begin position="53"/>
        <end position="71"/>
    </location>
</feature>
<name>A0A7K0DWF5_9NOCA</name>
<feature type="transmembrane region" description="Helical" evidence="7">
    <location>
        <begin position="20"/>
        <end position="41"/>
    </location>
</feature>
<feature type="transmembrane region" description="Helical" evidence="7">
    <location>
        <begin position="83"/>
        <end position="101"/>
    </location>
</feature>
<comment type="caution">
    <text evidence="9">The sequence shown here is derived from an EMBL/GenBank/DDBJ whole genome shotgun (WGS) entry which is preliminary data.</text>
</comment>
<dbReference type="AlphaFoldDB" id="A0A7K0DWF5"/>
<dbReference type="InterPro" id="IPR005829">
    <property type="entry name" value="Sugar_transporter_CS"/>
</dbReference>
<feature type="domain" description="Major facilitator superfamily (MFS) profile" evidence="8">
    <location>
        <begin position="16"/>
        <end position="405"/>
    </location>
</feature>
<dbReference type="Pfam" id="PF00083">
    <property type="entry name" value="Sugar_tr"/>
    <property type="match status" value="2"/>
</dbReference>
<evidence type="ECO:0000256" key="5">
    <source>
        <dbReference type="ARBA" id="ARBA00022989"/>
    </source>
</evidence>
<feature type="transmembrane region" description="Helical" evidence="7">
    <location>
        <begin position="219"/>
        <end position="242"/>
    </location>
</feature>
<dbReference type="Gene3D" id="1.20.1250.20">
    <property type="entry name" value="MFS general substrate transporter like domains"/>
    <property type="match status" value="2"/>
</dbReference>
<organism evidence="9 10">
    <name type="scientific">Nocardia aurantia</name>
    <dbReference type="NCBI Taxonomy" id="2585199"/>
    <lineage>
        <taxon>Bacteria</taxon>
        <taxon>Bacillati</taxon>
        <taxon>Actinomycetota</taxon>
        <taxon>Actinomycetes</taxon>
        <taxon>Mycobacteriales</taxon>
        <taxon>Nocardiaceae</taxon>
        <taxon>Nocardia</taxon>
    </lineage>
</organism>
<dbReference type="PROSITE" id="PS00216">
    <property type="entry name" value="SUGAR_TRANSPORT_1"/>
    <property type="match status" value="2"/>
</dbReference>
<evidence type="ECO:0000256" key="4">
    <source>
        <dbReference type="ARBA" id="ARBA00022692"/>
    </source>
</evidence>
<evidence type="ECO:0000256" key="3">
    <source>
        <dbReference type="ARBA" id="ARBA00022448"/>
    </source>
</evidence>
<dbReference type="Proteomes" id="UP000431401">
    <property type="component" value="Unassembled WGS sequence"/>
</dbReference>
<comment type="subcellular location">
    <subcellularLocation>
        <location evidence="1">Cell membrane</location>
        <topology evidence="1">Multi-pass membrane protein</topology>
    </subcellularLocation>
</comment>
<keyword evidence="3" id="KW-0813">Transport</keyword>
<feature type="transmembrane region" description="Helical" evidence="7">
    <location>
        <begin position="351"/>
        <end position="371"/>
    </location>
</feature>
<evidence type="ECO:0000256" key="7">
    <source>
        <dbReference type="SAM" id="Phobius"/>
    </source>
</evidence>
<gene>
    <name evidence="9" type="primary">csbC_2</name>
    <name evidence="9" type="ORF">NRB56_57110</name>
</gene>
<evidence type="ECO:0000256" key="2">
    <source>
        <dbReference type="ARBA" id="ARBA00010992"/>
    </source>
</evidence>
<keyword evidence="5 7" id="KW-1133">Transmembrane helix</keyword>
<dbReference type="OrthoDB" id="4008739at2"/>
<feature type="transmembrane region" description="Helical" evidence="7">
    <location>
        <begin position="257"/>
        <end position="278"/>
    </location>
</feature>
<feature type="transmembrane region" description="Helical" evidence="7">
    <location>
        <begin position="171"/>
        <end position="190"/>
    </location>
</feature>
<evidence type="ECO:0000313" key="10">
    <source>
        <dbReference type="Proteomes" id="UP000431401"/>
    </source>
</evidence>
<feature type="transmembrane region" description="Helical" evidence="7">
    <location>
        <begin position="107"/>
        <end position="128"/>
    </location>
</feature>
<feature type="transmembrane region" description="Helical" evidence="7">
    <location>
        <begin position="383"/>
        <end position="401"/>
    </location>
</feature>
<evidence type="ECO:0000256" key="6">
    <source>
        <dbReference type="ARBA" id="ARBA00023136"/>
    </source>
</evidence>